<evidence type="ECO:0000256" key="3">
    <source>
        <dbReference type="ARBA" id="ARBA00023163"/>
    </source>
</evidence>
<proteinExistence type="predicted"/>
<dbReference type="Pfam" id="PF01037">
    <property type="entry name" value="AsnC_trans_reg"/>
    <property type="match status" value="1"/>
</dbReference>
<reference evidence="6 7" key="1">
    <citation type="submission" date="2018-08" db="EMBL/GenBank/DDBJ databases">
        <title>Genomic Encyclopedia of Archaeal and Bacterial Type Strains, Phase II (KMG-II): from individual species to whole genera.</title>
        <authorList>
            <person name="Goeker M."/>
        </authorList>
    </citation>
    <scope>NUCLEOTIDE SEQUENCE [LARGE SCALE GENOMIC DNA]</scope>
    <source>
        <strain evidence="6 7">DSM 45791</strain>
    </source>
</reference>
<dbReference type="Gene3D" id="3.30.70.920">
    <property type="match status" value="1"/>
</dbReference>
<dbReference type="PROSITE" id="PS50956">
    <property type="entry name" value="HTH_ASNC_2"/>
    <property type="match status" value="1"/>
</dbReference>
<dbReference type="EMBL" id="QUNO01000040">
    <property type="protein sequence ID" value="REH17938.1"/>
    <property type="molecule type" value="Genomic_DNA"/>
</dbReference>
<dbReference type="Pfam" id="PF13404">
    <property type="entry name" value="HTH_AsnC-type"/>
    <property type="match status" value="1"/>
</dbReference>
<dbReference type="OrthoDB" id="3453230at2"/>
<dbReference type="InterPro" id="IPR000485">
    <property type="entry name" value="AsnC-type_HTH_dom"/>
</dbReference>
<evidence type="ECO:0000256" key="4">
    <source>
        <dbReference type="SAM" id="MobiDB-lite"/>
    </source>
</evidence>
<evidence type="ECO:0000256" key="2">
    <source>
        <dbReference type="ARBA" id="ARBA00023125"/>
    </source>
</evidence>
<dbReference type="PANTHER" id="PTHR30154">
    <property type="entry name" value="LEUCINE-RESPONSIVE REGULATORY PROTEIN"/>
    <property type="match status" value="1"/>
</dbReference>
<evidence type="ECO:0000313" key="6">
    <source>
        <dbReference type="EMBL" id="REH17938.1"/>
    </source>
</evidence>
<dbReference type="GO" id="GO:0043200">
    <property type="term" value="P:response to amino acid"/>
    <property type="evidence" value="ECO:0007669"/>
    <property type="project" value="TreeGrafter"/>
</dbReference>
<evidence type="ECO:0000313" key="7">
    <source>
        <dbReference type="Proteomes" id="UP000256269"/>
    </source>
</evidence>
<dbReference type="InterPro" id="IPR036388">
    <property type="entry name" value="WH-like_DNA-bd_sf"/>
</dbReference>
<keyword evidence="1" id="KW-0805">Transcription regulation</keyword>
<dbReference type="GO" id="GO:0005829">
    <property type="term" value="C:cytosol"/>
    <property type="evidence" value="ECO:0007669"/>
    <property type="project" value="TreeGrafter"/>
</dbReference>
<keyword evidence="7" id="KW-1185">Reference proteome</keyword>
<dbReference type="InterPro" id="IPR011008">
    <property type="entry name" value="Dimeric_a/b-barrel"/>
</dbReference>
<dbReference type="SUPFAM" id="SSF46785">
    <property type="entry name" value="Winged helix' DNA-binding domain"/>
    <property type="match status" value="1"/>
</dbReference>
<keyword evidence="3" id="KW-0804">Transcription</keyword>
<evidence type="ECO:0000259" key="5">
    <source>
        <dbReference type="PROSITE" id="PS50956"/>
    </source>
</evidence>
<evidence type="ECO:0000256" key="1">
    <source>
        <dbReference type="ARBA" id="ARBA00023015"/>
    </source>
</evidence>
<dbReference type="InterPro" id="IPR036390">
    <property type="entry name" value="WH_DNA-bd_sf"/>
</dbReference>
<dbReference type="Gene3D" id="1.10.10.10">
    <property type="entry name" value="Winged helix-like DNA-binding domain superfamily/Winged helix DNA-binding domain"/>
    <property type="match status" value="2"/>
</dbReference>
<dbReference type="Proteomes" id="UP000256269">
    <property type="component" value="Unassembled WGS sequence"/>
</dbReference>
<organism evidence="6 7">
    <name type="scientific">Kutzneria buriramensis</name>
    <dbReference type="NCBI Taxonomy" id="1045776"/>
    <lineage>
        <taxon>Bacteria</taxon>
        <taxon>Bacillati</taxon>
        <taxon>Actinomycetota</taxon>
        <taxon>Actinomycetes</taxon>
        <taxon>Pseudonocardiales</taxon>
        <taxon>Pseudonocardiaceae</taxon>
        <taxon>Kutzneria</taxon>
    </lineage>
</organism>
<comment type="caution">
    <text evidence="6">The sequence shown here is derived from an EMBL/GenBank/DDBJ whole genome shotgun (WGS) entry which is preliminary data.</text>
</comment>
<accession>A0A3E0G5S1</accession>
<name>A0A3E0G5S1_9PSEU</name>
<dbReference type="PANTHER" id="PTHR30154:SF34">
    <property type="entry name" value="TRANSCRIPTIONAL REGULATOR AZLB"/>
    <property type="match status" value="1"/>
</dbReference>
<dbReference type="InterPro" id="IPR019887">
    <property type="entry name" value="Tscrpt_reg_AsnC/Lrp_C"/>
</dbReference>
<protein>
    <submittedName>
        <fullName evidence="6">DNA-binding Lrp family transcriptional regulator</fullName>
    </submittedName>
</protein>
<sequence length="327" mass="35433">MELIDRRIVQCLQRDGRAPFRRLAEALGISEQTVARRYRALHNDGALRVRAYLGDRATGTQRWFVRVQCRPDAADVLADAIAARDDVSWVSTTSGGSEIVCVAFTDPDAPRGSVLARLPRTSQVLSFTAFAVLHMHVSSDTKWLAYDDPLSPEQLAVLRPHRPSPGPSASPTLRPDDAPLLAELNRDGRLGVVALAKATGWPQSRVSTRLDELLSSGALHIAVDLAPPLFGFHASAYLWLTVTPGELDATGHALSLHPETTFSAAVTGAANLLVTVTCRTTEDLYLYVTSKIGALPAVHQVEIVPVLHHLKQSGTLMRNGRLVLEPA</sequence>
<feature type="region of interest" description="Disordered" evidence="4">
    <location>
        <begin position="157"/>
        <end position="178"/>
    </location>
</feature>
<dbReference type="GO" id="GO:0043565">
    <property type="term" value="F:sequence-specific DNA binding"/>
    <property type="evidence" value="ECO:0007669"/>
    <property type="project" value="InterPro"/>
</dbReference>
<dbReference type="PRINTS" id="PR00033">
    <property type="entry name" value="HTHASNC"/>
</dbReference>
<dbReference type="SUPFAM" id="SSF54909">
    <property type="entry name" value="Dimeric alpha+beta barrel"/>
    <property type="match status" value="1"/>
</dbReference>
<dbReference type="RefSeq" id="WP_116182325.1">
    <property type="nucleotide sequence ID" value="NZ_CP144375.1"/>
</dbReference>
<dbReference type="AlphaFoldDB" id="A0A3E0G5S1"/>
<gene>
    <name evidence="6" type="ORF">BCF44_14018</name>
</gene>
<feature type="domain" description="HTH asnC-type" evidence="5">
    <location>
        <begin position="1"/>
        <end position="61"/>
    </location>
</feature>
<keyword evidence="2 6" id="KW-0238">DNA-binding</keyword>
<dbReference type="SMART" id="SM00344">
    <property type="entry name" value="HTH_ASNC"/>
    <property type="match status" value="2"/>
</dbReference>
<dbReference type="InterPro" id="IPR019888">
    <property type="entry name" value="Tscrpt_reg_AsnC-like"/>
</dbReference>